<dbReference type="RefSeq" id="WP_137328146.1">
    <property type="nucleotide sequence ID" value="NZ_CP040058.1"/>
</dbReference>
<sequence>MEYQLEELLPVTAGLAEKFTSKESSSVTYETAQMLMEAVIYCINECERDGGFALRSGKGLRAMEAYQIGYEKVVKKAKKAKAVYDRLTADFEDYGCSNYRDTLIIGMPEFFLRYDARFCPQDHILTLDYPAMNSSREDSGVRLIYEYLCHVEAEKRFLDCFDRRAVTDLMRNLEEKQEIYYMGNICSLVLFQSIGCFVTKKQLSNLILTRTDTEEIRRFFLDDTVEQMEDKLREMIGFMVKQAGLSGQQNYFQKEGKEFAVRIHNAIEYDVMDTLFLI</sequence>
<dbReference type="Pfam" id="PF19677">
    <property type="entry name" value="DUF6179"/>
    <property type="match status" value="1"/>
</dbReference>
<accession>A0A4P8ID20</accession>
<name>A0A4P8ID20_9FIRM</name>
<dbReference type="Proteomes" id="UP000298653">
    <property type="component" value="Chromosome"/>
</dbReference>
<evidence type="ECO:0000313" key="2">
    <source>
        <dbReference type="Proteomes" id="UP000298653"/>
    </source>
</evidence>
<protein>
    <submittedName>
        <fullName evidence="1">Uncharacterized protein</fullName>
    </submittedName>
</protein>
<reference evidence="1 2" key="1">
    <citation type="submission" date="2019-05" db="EMBL/GenBank/DDBJ databases">
        <title>Complete genome sequencing of Anaerostipes rhamnosivorans.</title>
        <authorList>
            <person name="Bui T.P.N."/>
            <person name="de Vos W.M."/>
        </authorList>
    </citation>
    <scope>NUCLEOTIDE SEQUENCE [LARGE SCALE GENOMIC DNA]</scope>
    <source>
        <strain evidence="1 2">1y2</strain>
    </source>
</reference>
<dbReference type="OrthoDB" id="1907610at2"/>
<keyword evidence="2" id="KW-1185">Reference proteome</keyword>
<organism evidence="1 2">
    <name type="scientific">Anaerostipes rhamnosivorans</name>
    <dbReference type="NCBI Taxonomy" id="1229621"/>
    <lineage>
        <taxon>Bacteria</taxon>
        <taxon>Bacillati</taxon>
        <taxon>Bacillota</taxon>
        <taxon>Clostridia</taxon>
        <taxon>Lachnospirales</taxon>
        <taxon>Lachnospiraceae</taxon>
        <taxon>Anaerostipes</taxon>
    </lineage>
</organism>
<evidence type="ECO:0000313" key="1">
    <source>
        <dbReference type="EMBL" id="QCP34625.1"/>
    </source>
</evidence>
<dbReference type="InterPro" id="IPR045751">
    <property type="entry name" value="DUF6179"/>
</dbReference>
<proteinExistence type="predicted"/>
<dbReference type="KEGG" id="arf:AR1Y2_1171"/>
<gene>
    <name evidence="1" type="ORF">AR1Y2_1171</name>
</gene>
<dbReference type="AlphaFoldDB" id="A0A4P8ID20"/>
<dbReference type="EMBL" id="CP040058">
    <property type="protein sequence ID" value="QCP34625.1"/>
    <property type="molecule type" value="Genomic_DNA"/>
</dbReference>